<dbReference type="AlphaFoldDB" id="A0A1J5SJX5"/>
<reference evidence="2" key="1">
    <citation type="submission" date="2016-10" db="EMBL/GenBank/DDBJ databases">
        <title>Sequence of Gallionella enrichment culture.</title>
        <authorList>
            <person name="Poehlein A."/>
            <person name="Muehling M."/>
            <person name="Daniel R."/>
        </authorList>
    </citation>
    <scope>NUCLEOTIDE SEQUENCE</scope>
</reference>
<evidence type="ECO:0000256" key="1">
    <source>
        <dbReference type="SAM" id="Phobius"/>
    </source>
</evidence>
<name>A0A1J5SJX5_9ZZZZ</name>
<feature type="transmembrane region" description="Helical" evidence="1">
    <location>
        <begin position="107"/>
        <end position="128"/>
    </location>
</feature>
<keyword evidence="1" id="KW-1133">Transmembrane helix</keyword>
<keyword evidence="1" id="KW-0472">Membrane</keyword>
<feature type="transmembrane region" description="Helical" evidence="1">
    <location>
        <begin position="41"/>
        <end position="62"/>
    </location>
</feature>
<evidence type="ECO:0000313" key="2">
    <source>
        <dbReference type="EMBL" id="OIR08719.1"/>
    </source>
</evidence>
<keyword evidence="1" id="KW-0812">Transmembrane</keyword>
<protein>
    <submittedName>
        <fullName evidence="2">Uncharacterized protein</fullName>
    </submittedName>
</protein>
<sequence length="149" mass="16453">MNSRYVSGVVAVLAGMALNFSGDWLLGVRIEIFSGISTFSFAWMVDIFLVPFIVGLVVARIFGKGSKWLACLPPLFVRSLSYAYLYHSDPQGDFFLKLHLHYWGPCVILAVEAANIGGILGEVLMGVYRRDKSVTNQTQLSPESSLSEE</sequence>
<comment type="caution">
    <text evidence="2">The sequence shown here is derived from an EMBL/GenBank/DDBJ whole genome shotgun (WGS) entry which is preliminary data.</text>
</comment>
<proteinExistence type="predicted"/>
<dbReference type="EMBL" id="MLJW01000030">
    <property type="protein sequence ID" value="OIR08719.1"/>
    <property type="molecule type" value="Genomic_DNA"/>
</dbReference>
<accession>A0A1J5SJX5</accession>
<organism evidence="2">
    <name type="scientific">mine drainage metagenome</name>
    <dbReference type="NCBI Taxonomy" id="410659"/>
    <lineage>
        <taxon>unclassified sequences</taxon>
        <taxon>metagenomes</taxon>
        <taxon>ecological metagenomes</taxon>
    </lineage>
</organism>
<feature type="transmembrane region" description="Helical" evidence="1">
    <location>
        <begin position="69"/>
        <end position="87"/>
    </location>
</feature>
<gene>
    <name evidence="2" type="ORF">GALL_91030</name>
</gene>